<evidence type="ECO:0000313" key="2">
    <source>
        <dbReference type="EMBL" id="MBV7270082.1"/>
    </source>
</evidence>
<dbReference type="EMBL" id="JAGSPD010000011">
    <property type="protein sequence ID" value="MBV7270082.1"/>
    <property type="molecule type" value="Genomic_DNA"/>
</dbReference>
<reference evidence="2" key="1">
    <citation type="submission" date="2021-04" db="EMBL/GenBank/DDBJ databases">
        <authorList>
            <person name="Pira H."/>
            <person name="Risdian C."/>
            <person name="Wink J."/>
        </authorList>
    </citation>
    <scope>NUCLEOTIDE SEQUENCE</scope>
    <source>
        <strain evidence="2">WHY3</strain>
    </source>
</reference>
<evidence type="ECO:0000256" key="1">
    <source>
        <dbReference type="SAM" id="SignalP"/>
    </source>
</evidence>
<accession>A0A9X1JSX5</accession>
<gene>
    <name evidence="2" type="ORF">KCG49_12865</name>
</gene>
<dbReference type="AlphaFoldDB" id="A0A9X1JSX5"/>
<name>A0A9X1JSX5_9FLAO</name>
<evidence type="ECO:0000313" key="3">
    <source>
        <dbReference type="Proteomes" id="UP001138894"/>
    </source>
</evidence>
<proteinExistence type="predicted"/>
<keyword evidence="1" id="KW-0732">Signal</keyword>
<organism evidence="2 3">
    <name type="scientific">Winogradskyella luteola</name>
    <dbReference type="NCBI Taxonomy" id="2828330"/>
    <lineage>
        <taxon>Bacteria</taxon>
        <taxon>Pseudomonadati</taxon>
        <taxon>Bacteroidota</taxon>
        <taxon>Flavobacteriia</taxon>
        <taxon>Flavobacteriales</taxon>
        <taxon>Flavobacteriaceae</taxon>
        <taxon>Winogradskyella</taxon>
    </lineage>
</organism>
<feature type="signal peptide" evidence="1">
    <location>
        <begin position="1"/>
        <end position="19"/>
    </location>
</feature>
<dbReference type="Proteomes" id="UP001138894">
    <property type="component" value="Unassembled WGS sequence"/>
</dbReference>
<protein>
    <recommendedName>
        <fullName evidence="4">Lipoprotein</fullName>
    </recommendedName>
</protein>
<comment type="caution">
    <text evidence="2">The sequence shown here is derived from an EMBL/GenBank/DDBJ whole genome shotgun (WGS) entry which is preliminary data.</text>
</comment>
<dbReference type="PROSITE" id="PS51257">
    <property type="entry name" value="PROKAR_LIPOPROTEIN"/>
    <property type="match status" value="1"/>
</dbReference>
<feature type="chain" id="PRO_5040979335" description="Lipoprotein" evidence="1">
    <location>
        <begin position="20"/>
        <end position="148"/>
    </location>
</feature>
<dbReference type="RefSeq" id="WP_218547055.1">
    <property type="nucleotide sequence ID" value="NZ_JAGSPD010000011.1"/>
</dbReference>
<evidence type="ECO:0008006" key="4">
    <source>
        <dbReference type="Google" id="ProtNLM"/>
    </source>
</evidence>
<sequence length="148" mass="16510">MKKCTLVFIVLFMIFTSCSVDEGSGPDFSFQFMPIESVEVPEEFIHGETYTINVNYTQPNLCYEFNSFAYDIDEQTRTVAVVNTVYDAGGDPCPGEPQVVSVGFDFTVTSTETYVFQFYQGGNTAGVDQYHIVEVPVSMGRQSVDPKN</sequence>
<keyword evidence="3" id="KW-1185">Reference proteome</keyword>